<evidence type="ECO:0000256" key="1">
    <source>
        <dbReference type="ARBA" id="ARBA00023002"/>
    </source>
</evidence>
<dbReference type="InterPro" id="IPR050425">
    <property type="entry name" value="NAD(P)_dehydrat-like"/>
</dbReference>
<accession>A0A4Y9Y7A1</accession>
<dbReference type="AlphaFoldDB" id="A0A4Y9Y7A1"/>
<dbReference type="Pfam" id="PF01370">
    <property type="entry name" value="Epimerase"/>
    <property type="match status" value="1"/>
</dbReference>
<reference evidence="5 6" key="1">
    <citation type="submission" date="2019-02" db="EMBL/GenBank/DDBJ databases">
        <title>Genome sequencing of the rare red list fungi Dentipellis fragilis.</title>
        <authorList>
            <person name="Buettner E."/>
            <person name="Kellner H."/>
        </authorList>
    </citation>
    <scope>NUCLEOTIDE SEQUENCE [LARGE SCALE GENOMIC DNA]</scope>
    <source>
        <strain evidence="5 6">DSM 105465</strain>
    </source>
</reference>
<comment type="caution">
    <text evidence="5">The sequence shown here is derived from an EMBL/GenBank/DDBJ whole genome shotgun (WGS) entry which is preliminary data.</text>
</comment>
<evidence type="ECO:0000256" key="3">
    <source>
        <dbReference type="SAM" id="MobiDB-lite"/>
    </source>
</evidence>
<dbReference type="Proteomes" id="UP000298327">
    <property type="component" value="Unassembled WGS sequence"/>
</dbReference>
<protein>
    <recommendedName>
        <fullName evidence="4">C2H2-type domain-containing protein</fullName>
    </recommendedName>
</protein>
<dbReference type="SUPFAM" id="SSF51735">
    <property type="entry name" value="NAD(P)-binding Rossmann-fold domains"/>
    <property type="match status" value="1"/>
</dbReference>
<evidence type="ECO:0000313" key="5">
    <source>
        <dbReference type="EMBL" id="TFY57778.1"/>
    </source>
</evidence>
<dbReference type="PANTHER" id="PTHR10366">
    <property type="entry name" value="NAD DEPENDENT EPIMERASE/DEHYDRATASE"/>
    <property type="match status" value="1"/>
</dbReference>
<comment type="similarity">
    <text evidence="2">Belongs to the NAD(P)-dependent epimerase/dehydratase family. Dihydroflavonol-4-reductase subfamily.</text>
</comment>
<organism evidence="5 6">
    <name type="scientific">Dentipellis fragilis</name>
    <dbReference type="NCBI Taxonomy" id="205917"/>
    <lineage>
        <taxon>Eukaryota</taxon>
        <taxon>Fungi</taxon>
        <taxon>Dikarya</taxon>
        <taxon>Basidiomycota</taxon>
        <taxon>Agaricomycotina</taxon>
        <taxon>Agaricomycetes</taxon>
        <taxon>Russulales</taxon>
        <taxon>Hericiaceae</taxon>
        <taxon>Dentipellis</taxon>
    </lineage>
</organism>
<name>A0A4Y9Y7A1_9AGAM</name>
<dbReference type="InterPro" id="IPR013087">
    <property type="entry name" value="Znf_C2H2_type"/>
</dbReference>
<evidence type="ECO:0000256" key="2">
    <source>
        <dbReference type="ARBA" id="ARBA00023445"/>
    </source>
</evidence>
<dbReference type="OrthoDB" id="2735536at2759"/>
<dbReference type="EMBL" id="SEOQ01000726">
    <property type="protein sequence ID" value="TFY57778.1"/>
    <property type="molecule type" value="Genomic_DNA"/>
</dbReference>
<dbReference type="InterPro" id="IPR036291">
    <property type="entry name" value="NAD(P)-bd_dom_sf"/>
</dbReference>
<feature type="domain" description="C2H2-type" evidence="4">
    <location>
        <begin position="135"/>
        <end position="155"/>
    </location>
</feature>
<sequence>MPPRGAERRLGPFSHFPDVLTRREAYQASTRRPGVTLRPPLRTPSVRHRAPSRCRSLASVNQNIVTGVSGFVGSHVAHRLLEDGFDVTGTVRSGKVDPVTRAYSCYGARFRLAVVEDLVTSDLTAAFQSASSLRCILCRRILTPRTNIDVHAVIHVGTPLSGPPETVLDGAVRGTKNVLQHAARAGVARIVVTGSVASMAKYEDFWADRLITEQGTSESAPAHWNPETYADAFRADKGFFTTYSVAKMLAERELHAFAAQHPRIAITSILPPFIYGPFGPGQSTDLDSFWRLSSNGFLYALISGPPGRAVSSQYPVYPAFVHVGDLARAHVAALHSATDTAAAWCSASSCPAARSRGQTPCDTSRECVPRSGRVCRGYRKLIWKRKRKKAHVRA</sequence>
<evidence type="ECO:0000313" key="6">
    <source>
        <dbReference type="Proteomes" id="UP000298327"/>
    </source>
</evidence>
<feature type="region of interest" description="Disordered" evidence="3">
    <location>
        <begin position="27"/>
        <end position="48"/>
    </location>
</feature>
<keyword evidence="1" id="KW-0560">Oxidoreductase</keyword>
<dbReference type="STRING" id="205917.A0A4Y9Y7A1"/>
<evidence type="ECO:0000259" key="4">
    <source>
        <dbReference type="PROSITE" id="PS00028"/>
    </source>
</evidence>
<dbReference type="GO" id="GO:0016616">
    <property type="term" value="F:oxidoreductase activity, acting on the CH-OH group of donors, NAD or NADP as acceptor"/>
    <property type="evidence" value="ECO:0007669"/>
    <property type="project" value="TreeGrafter"/>
</dbReference>
<dbReference type="Gene3D" id="3.40.50.720">
    <property type="entry name" value="NAD(P)-binding Rossmann-like Domain"/>
    <property type="match status" value="1"/>
</dbReference>
<gene>
    <name evidence="5" type="ORF">EVG20_g8408</name>
</gene>
<dbReference type="InterPro" id="IPR001509">
    <property type="entry name" value="Epimerase_deHydtase"/>
</dbReference>
<dbReference type="PROSITE" id="PS00028">
    <property type="entry name" value="ZINC_FINGER_C2H2_1"/>
    <property type="match status" value="1"/>
</dbReference>
<keyword evidence="6" id="KW-1185">Reference proteome</keyword>
<proteinExistence type="inferred from homology"/>
<dbReference type="PANTHER" id="PTHR10366:SF564">
    <property type="entry name" value="STEROL-4-ALPHA-CARBOXYLATE 3-DEHYDROGENASE, DECARBOXYLATING"/>
    <property type="match status" value="1"/>
</dbReference>